<sequence>MQRSDEKEPSTTEFSLDSVTDESSATSSNSATSNESRLAGLFSPKLFVVVFLASLLGAFLGGSVPIVGFIGRFLGLFAVGFGVGLLSGRSHYVEVGLGGALAFGLLWVLTTLTSGFAFAPFAVELLAKYGLAIAGAGAGVGLLTTIIGHYFGRDLRDGLTRDI</sequence>
<organism evidence="3 4">
    <name type="scientific">Halogeometricum borinquense</name>
    <dbReference type="NCBI Taxonomy" id="60847"/>
    <lineage>
        <taxon>Archaea</taxon>
        <taxon>Methanobacteriati</taxon>
        <taxon>Methanobacteriota</taxon>
        <taxon>Stenosarchaea group</taxon>
        <taxon>Halobacteria</taxon>
        <taxon>Halobacteriales</taxon>
        <taxon>Haloferacaceae</taxon>
        <taxon>Halogeometricum</taxon>
    </lineage>
</organism>
<keyword evidence="2" id="KW-0812">Transmembrane</keyword>
<keyword evidence="2" id="KW-1133">Transmembrane helix</keyword>
<feature type="transmembrane region" description="Helical" evidence="2">
    <location>
        <begin position="100"/>
        <end position="123"/>
    </location>
</feature>
<feature type="transmembrane region" description="Helical" evidence="2">
    <location>
        <begin position="38"/>
        <end position="60"/>
    </location>
</feature>
<dbReference type="RefSeq" id="WP_129784755.1">
    <property type="nucleotide sequence ID" value="NZ_RZHH01000002.1"/>
</dbReference>
<reference evidence="3 4" key="1">
    <citation type="submission" date="2018-12" db="EMBL/GenBank/DDBJ databases">
        <title>Genome analysis provides insights into bioremediation potentialities of Halogeometricum borinquense strain N11.</title>
        <authorList>
            <person name="Najjari A."/>
            <person name="Youssef N."/>
            <person name="Fhoula I."/>
            <person name="Ben Dhia O."/>
            <person name="Mahjoubi M."/>
            <person name="Ouzari H.I."/>
            <person name="Cherif A."/>
        </authorList>
    </citation>
    <scope>NUCLEOTIDE SEQUENCE [LARGE SCALE GENOMIC DNA]</scope>
    <source>
        <strain evidence="3 4">N11</strain>
    </source>
</reference>
<evidence type="ECO:0000313" key="3">
    <source>
        <dbReference type="EMBL" id="RYJ14361.1"/>
    </source>
</evidence>
<feature type="transmembrane region" description="Helical" evidence="2">
    <location>
        <begin position="129"/>
        <end position="151"/>
    </location>
</feature>
<comment type="caution">
    <text evidence="3">The sequence shown here is derived from an EMBL/GenBank/DDBJ whole genome shotgun (WGS) entry which is preliminary data.</text>
</comment>
<dbReference type="Proteomes" id="UP000294028">
    <property type="component" value="Unassembled WGS sequence"/>
</dbReference>
<evidence type="ECO:0008006" key="5">
    <source>
        <dbReference type="Google" id="ProtNLM"/>
    </source>
</evidence>
<feature type="region of interest" description="Disordered" evidence="1">
    <location>
        <begin position="1"/>
        <end position="32"/>
    </location>
</feature>
<gene>
    <name evidence="3" type="ORF">ELS19_10630</name>
</gene>
<name>A0A482TMC9_9EURY</name>
<dbReference type="AlphaFoldDB" id="A0A482TMC9"/>
<feature type="compositionally biased region" description="Basic and acidic residues" evidence="1">
    <location>
        <begin position="1"/>
        <end position="10"/>
    </location>
</feature>
<dbReference type="EMBL" id="RZHH01000002">
    <property type="protein sequence ID" value="RYJ14361.1"/>
    <property type="molecule type" value="Genomic_DNA"/>
</dbReference>
<keyword evidence="2" id="KW-0472">Membrane</keyword>
<evidence type="ECO:0000256" key="1">
    <source>
        <dbReference type="SAM" id="MobiDB-lite"/>
    </source>
</evidence>
<protein>
    <recommendedName>
        <fullName evidence="5">DUF5518 domain-containing protein</fullName>
    </recommendedName>
</protein>
<accession>A0A482TMC9</accession>
<feature type="compositionally biased region" description="Low complexity" evidence="1">
    <location>
        <begin position="22"/>
        <end position="32"/>
    </location>
</feature>
<proteinExistence type="predicted"/>
<feature type="transmembrane region" description="Helical" evidence="2">
    <location>
        <begin position="66"/>
        <end position="88"/>
    </location>
</feature>
<evidence type="ECO:0000256" key="2">
    <source>
        <dbReference type="SAM" id="Phobius"/>
    </source>
</evidence>
<evidence type="ECO:0000313" key="4">
    <source>
        <dbReference type="Proteomes" id="UP000294028"/>
    </source>
</evidence>